<evidence type="ECO:0000256" key="2">
    <source>
        <dbReference type="ARBA" id="ARBA00022771"/>
    </source>
</evidence>
<dbReference type="Pfam" id="PF13639">
    <property type="entry name" value="zf-RING_2"/>
    <property type="match status" value="1"/>
</dbReference>
<evidence type="ECO:0000313" key="7">
    <source>
        <dbReference type="EMBL" id="EAS00693.2"/>
    </source>
</evidence>
<dbReference type="HOGENOM" id="CLU_948281_0_0_1"/>
<evidence type="ECO:0000256" key="4">
    <source>
        <dbReference type="PROSITE-ProRule" id="PRU00207"/>
    </source>
</evidence>
<evidence type="ECO:0000256" key="1">
    <source>
        <dbReference type="ARBA" id="ARBA00022723"/>
    </source>
</evidence>
<sequence>MDQPIFEIEQEVLSLNDEIELLMHYQNYQIQQKLLKQQEPKIEESELEVQVEVFNKVDIDQISNINEIGDFIQDLQCPICLSIIEDPMSCIQCELNYCGSCISEWSTKKSQNVCPTCRNNKQVLLLNGKQHLYKKSSIIFKKILEKVKVKCYKSGCQDVVKYDERQNHISKCQYQQVKCLNKGCKEPILRKDLQDHLLVCQYRMVLCIHCQESYHFCKLDAHIEKCNYNKRICINCNKQFQAHYFQYHQKICKKFNPLRKKNVDFDIRLKKQLMYKTILQYDYYRSKLPLNINLLDTEKVKGLLQKQ</sequence>
<dbReference type="InterPro" id="IPR013083">
    <property type="entry name" value="Znf_RING/FYVE/PHD"/>
</dbReference>
<evidence type="ECO:0000259" key="6">
    <source>
        <dbReference type="PROSITE" id="PS50145"/>
    </source>
</evidence>
<dbReference type="GeneID" id="7825495"/>
<dbReference type="InterPro" id="IPR001841">
    <property type="entry name" value="Znf_RING"/>
</dbReference>
<dbReference type="PROSITE" id="PS50145">
    <property type="entry name" value="ZF_TRAF"/>
    <property type="match status" value="1"/>
</dbReference>
<gene>
    <name evidence="7" type="ORF">TTHERM_00794190</name>
</gene>
<reference evidence="8" key="1">
    <citation type="journal article" date="2006" name="PLoS Biol.">
        <title>Macronuclear genome sequence of the ciliate Tetrahymena thermophila, a model eukaryote.</title>
        <authorList>
            <person name="Eisen J.A."/>
            <person name="Coyne R.S."/>
            <person name="Wu M."/>
            <person name="Wu D."/>
            <person name="Thiagarajan M."/>
            <person name="Wortman J.R."/>
            <person name="Badger J.H."/>
            <person name="Ren Q."/>
            <person name="Amedeo P."/>
            <person name="Jones K.M."/>
            <person name="Tallon L.J."/>
            <person name="Delcher A.L."/>
            <person name="Salzberg S.L."/>
            <person name="Silva J.C."/>
            <person name="Haas B.J."/>
            <person name="Majoros W.H."/>
            <person name="Farzad M."/>
            <person name="Carlton J.M."/>
            <person name="Smith R.K. Jr."/>
            <person name="Garg J."/>
            <person name="Pearlman R.E."/>
            <person name="Karrer K.M."/>
            <person name="Sun L."/>
            <person name="Manning G."/>
            <person name="Elde N.C."/>
            <person name="Turkewitz A.P."/>
            <person name="Asai D.J."/>
            <person name="Wilkes D.E."/>
            <person name="Wang Y."/>
            <person name="Cai H."/>
            <person name="Collins K."/>
            <person name="Stewart B.A."/>
            <person name="Lee S.R."/>
            <person name="Wilamowska K."/>
            <person name="Weinberg Z."/>
            <person name="Ruzzo W.L."/>
            <person name="Wloga D."/>
            <person name="Gaertig J."/>
            <person name="Frankel J."/>
            <person name="Tsao C.-C."/>
            <person name="Gorovsky M.A."/>
            <person name="Keeling P.J."/>
            <person name="Waller R.F."/>
            <person name="Patron N.J."/>
            <person name="Cherry J.M."/>
            <person name="Stover N.A."/>
            <person name="Krieger C.J."/>
            <person name="del Toro C."/>
            <person name="Ryder H.F."/>
            <person name="Williamson S.C."/>
            <person name="Barbeau R.A."/>
            <person name="Hamilton E.P."/>
            <person name="Orias E."/>
        </authorList>
    </citation>
    <scope>NUCLEOTIDE SEQUENCE [LARGE SCALE GENOMIC DNA]</scope>
    <source>
        <strain evidence="8">SB210</strain>
    </source>
</reference>
<dbReference type="Gene3D" id="3.30.40.10">
    <property type="entry name" value="Zinc/RING finger domain, C3HC4 (zinc finger)"/>
    <property type="match status" value="3"/>
</dbReference>
<dbReference type="OrthoDB" id="305315at2759"/>
<accession>Q23W12</accession>
<protein>
    <submittedName>
        <fullName evidence="7">Zinc finger, C3HC4 type (RING finger) protein</fullName>
    </submittedName>
</protein>
<keyword evidence="2 4" id="KW-0863">Zinc-finger</keyword>
<dbReference type="RefSeq" id="XP_001020938.2">
    <property type="nucleotide sequence ID" value="XM_001020938.2"/>
</dbReference>
<feature type="domain" description="RING-type" evidence="5">
    <location>
        <begin position="77"/>
        <end position="118"/>
    </location>
</feature>
<dbReference type="GO" id="GO:0008270">
    <property type="term" value="F:zinc ion binding"/>
    <property type="evidence" value="ECO:0007669"/>
    <property type="project" value="UniProtKB-KW"/>
</dbReference>
<dbReference type="KEGG" id="tet:TTHERM_00794190"/>
<dbReference type="AlphaFoldDB" id="Q23W12"/>
<dbReference type="STRING" id="312017.Q23W12"/>
<dbReference type="PROSITE" id="PS50089">
    <property type="entry name" value="ZF_RING_2"/>
    <property type="match status" value="1"/>
</dbReference>
<dbReference type="Pfam" id="PF02176">
    <property type="entry name" value="zf-TRAF"/>
    <property type="match status" value="1"/>
</dbReference>
<dbReference type="InterPro" id="IPR001293">
    <property type="entry name" value="Znf_TRAF"/>
</dbReference>
<dbReference type="EMBL" id="GG662609">
    <property type="protein sequence ID" value="EAS00693.2"/>
    <property type="molecule type" value="Genomic_DNA"/>
</dbReference>
<organism evidence="7 8">
    <name type="scientific">Tetrahymena thermophila (strain SB210)</name>
    <dbReference type="NCBI Taxonomy" id="312017"/>
    <lineage>
        <taxon>Eukaryota</taxon>
        <taxon>Sar</taxon>
        <taxon>Alveolata</taxon>
        <taxon>Ciliophora</taxon>
        <taxon>Intramacronucleata</taxon>
        <taxon>Oligohymenophorea</taxon>
        <taxon>Hymenostomatida</taxon>
        <taxon>Tetrahymenina</taxon>
        <taxon>Tetrahymenidae</taxon>
        <taxon>Tetrahymena</taxon>
    </lineage>
</organism>
<keyword evidence="8" id="KW-1185">Reference proteome</keyword>
<dbReference type="eggNOG" id="KOG0297">
    <property type="taxonomic scope" value="Eukaryota"/>
</dbReference>
<name>Q23W12_TETTS</name>
<dbReference type="Proteomes" id="UP000009168">
    <property type="component" value="Unassembled WGS sequence"/>
</dbReference>
<evidence type="ECO:0000259" key="5">
    <source>
        <dbReference type="PROSITE" id="PS50089"/>
    </source>
</evidence>
<dbReference type="PANTHER" id="PTHR10131:SF94">
    <property type="entry name" value="TNF RECEPTOR-ASSOCIATED FACTOR 4"/>
    <property type="match status" value="1"/>
</dbReference>
<keyword evidence="3 4" id="KW-0862">Zinc</keyword>
<dbReference type="SUPFAM" id="SSF49599">
    <property type="entry name" value="TRAF domain-like"/>
    <property type="match status" value="1"/>
</dbReference>
<evidence type="ECO:0000256" key="3">
    <source>
        <dbReference type="ARBA" id="ARBA00022833"/>
    </source>
</evidence>
<dbReference type="InParanoid" id="Q23W12"/>
<dbReference type="PANTHER" id="PTHR10131">
    <property type="entry name" value="TNF RECEPTOR ASSOCIATED FACTOR"/>
    <property type="match status" value="1"/>
</dbReference>
<feature type="zinc finger region" description="TRAF-type" evidence="4">
    <location>
        <begin position="168"/>
        <end position="210"/>
    </location>
</feature>
<dbReference type="SUPFAM" id="SSF57850">
    <property type="entry name" value="RING/U-box"/>
    <property type="match status" value="1"/>
</dbReference>
<proteinExistence type="predicted"/>
<feature type="domain" description="TRAF-type" evidence="6">
    <location>
        <begin position="168"/>
        <end position="210"/>
    </location>
</feature>
<evidence type="ECO:0000313" key="8">
    <source>
        <dbReference type="Proteomes" id="UP000009168"/>
    </source>
</evidence>
<keyword evidence="1 4" id="KW-0479">Metal-binding</keyword>